<keyword evidence="2 3" id="KW-0808">Transferase</keyword>
<dbReference type="PIRSF" id="PIRSF004553">
    <property type="entry name" value="CHP00095"/>
    <property type="match status" value="1"/>
</dbReference>
<dbReference type="InterPro" id="IPR004398">
    <property type="entry name" value="RNA_MeTrfase_RsmD"/>
</dbReference>
<proteinExistence type="predicted"/>
<gene>
    <name evidence="3" type="primary">rsmD</name>
    <name evidence="3" type="ORF">IAA61_07435</name>
</gene>
<evidence type="ECO:0000313" key="3">
    <source>
        <dbReference type="EMBL" id="HIU57628.1"/>
    </source>
</evidence>
<dbReference type="EMBL" id="DVNB01000078">
    <property type="protein sequence ID" value="HIU57628.1"/>
    <property type="molecule type" value="Genomic_DNA"/>
</dbReference>
<reference evidence="3" key="1">
    <citation type="submission" date="2020-10" db="EMBL/GenBank/DDBJ databases">
        <authorList>
            <person name="Gilroy R."/>
        </authorList>
    </citation>
    <scope>NUCLEOTIDE SEQUENCE</scope>
    <source>
        <strain evidence="3">USAMLcec3-3695</strain>
    </source>
</reference>
<dbReference type="GO" id="GO:0052913">
    <property type="term" value="F:16S rRNA (guanine(966)-N(2))-methyltransferase activity"/>
    <property type="evidence" value="ECO:0007669"/>
    <property type="project" value="UniProtKB-EC"/>
</dbReference>
<dbReference type="AlphaFoldDB" id="A0A9D1MBW1"/>
<dbReference type="Proteomes" id="UP000824109">
    <property type="component" value="Unassembled WGS sequence"/>
</dbReference>
<evidence type="ECO:0000313" key="4">
    <source>
        <dbReference type="Proteomes" id="UP000824109"/>
    </source>
</evidence>
<evidence type="ECO:0000256" key="2">
    <source>
        <dbReference type="ARBA" id="ARBA00022679"/>
    </source>
</evidence>
<comment type="caution">
    <text evidence="3">The sequence shown here is derived from an EMBL/GenBank/DDBJ whole genome shotgun (WGS) entry which is preliminary data.</text>
</comment>
<dbReference type="GO" id="GO:0003676">
    <property type="term" value="F:nucleic acid binding"/>
    <property type="evidence" value="ECO:0007669"/>
    <property type="project" value="InterPro"/>
</dbReference>
<accession>A0A9D1MBW1</accession>
<protein>
    <submittedName>
        <fullName evidence="3">16S rRNA (Guanine(966)-N(2))-methyltransferase RsmD</fullName>
        <ecNumber evidence="3">2.1.1.171</ecNumber>
    </submittedName>
</protein>
<name>A0A9D1MBW1_9FIRM</name>
<dbReference type="Gene3D" id="3.40.50.150">
    <property type="entry name" value="Vaccinia Virus protein VP39"/>
    <property type="match status" value="1"/>
</dbReference>
<dbReference type="PANTHER" id="PTHR43542">
    <property type="entry name" value="METHYLTRANSFERASE"/>
    <property type="match status" value="1"/>
</dbReference>
<sequence>MRIISGCRRGHKLYEFEGKDVRPTTDRVKEAVFNLIQMYVPGARVLDMFAGSGALSFEALSRGARSAVLIDRDRRSVDIIKKNAEALRFGGLCTIVNGSCFDYLKRYSGEKFDIVFMDPPYNMGLIEPALEAAAESGALSENGIIVLESDSTDFRDEFSGLEIIKQRRYGRTYITVYSRAGEEK</sequence>
<dbReference type="PROSITE" id="PS00092">
    <property type="entry name" value="N6_MTASE"/>
    <property type="match status" value="1"/>
</dbReference>
<dbReference type="InterPro" id="IPR029063">
    <property type="entry name" value="SAM-dependent_MTases_sf"/>
</dbReference>
<dbReference type="InterPro" id="IPR002052">
    <property type="entry name" value="DNA_methylase_N6_adenine_CS"/>
</dbReference>
<dbReference type="PANTHER" id="PTHR43542:SF1">
    <property type="entry name" value="METHYLTRANSFERASE"/>
    <property type="match status" value="1"/>
</dbReference>
<keyword evidence="1 3" id="KW-0489">Methyltransferase</keyword>
<dbReference type="CDD" id="cd02440">
    <property type="entry name" value="AdoMet_MTases"/>
    <property type="match status" value="1"/>
</dbReference>
<dbReference type="EC" id="2.1.1.171" evidence="3"/>
<evidence type="ECO:0000256" key="1">
    <source>
        <dbReference type="ARBA" id="ARBA00022603"/>
    </source>
</evidence>
<dbReference type="NCBIfam" id="TIGR00095">
    <property type="entry name" value="16S rRNA (guanine(966)-N(2))-methyltransferase RsmD"/>
    <property type="match status" value="1"/>
</dbReference>
<dbReference type="Pfam" id="PF03602">
    <property type="entry name" value="Cons_hypoth95"/>
    <property type="match status" value="1"/>
</dbReference>
<reference evidence="3" key="2">
    <citation type="journal article" date="2021" name="PeerJ">
        <title>Extensive microbial diversity within the chicken gut microbiome revealed by metagenomics and culture.</title>
        <authorList>
            <person name="Gilroy R."/>
            <person name="Ravi A."/>
            <person name="Getino M."/>
            <person name="Pursley I."/>
            <person name="Horton D.L."/>
            <person name="Alikhan N.F."/>
            <person name="Baker D."/>
            <person name="Gharbi K."/>
            <person name="Hall N."/>
            <person name="Watson M."/>
            <person name="Adriaenssens E.M."/>
            <person name="Foster-Nyarko E."/>
            <person name="Jarju S."/>
            <person name="Secka A."/>
            <person name="Antonio M."/>
            <person name="Oren A."/>
            <person name="Chaudhuri R.R."/>
            <person name="La Ragione R."/>
            <person name="Hildebrand F."/>
            <person name="Pallen M.J."/>
        </authorList>
    </citation>
    <scope>NUCLEOTIDE SEQUENCE</scope>
    <source>
        <strain evidence="3">USAMLcec3-3695</strain>
    </source>
</reference>
<dbReference type="SUPFAM" id="SSF53335">
    <property type="entry name" value="S-adenosyl-L-methionine-dependent methyltransferases"/>
    <property type="match status" value="1"/>
</dbReference>
<organism evidence="3 4">
    <name type="scientific">Candidatus Ornithomonoglobus merdipullorum</name>
    <dbReference type="NCBI Taxonomy" id="2840895"/>
    <lineage>
        <taxon>Bacteria</taxon>
        <taxon>Bacillati</taxon>
        <taxon>Bacillota</taxon>
        <taxon>Clostridia</taxon>
        <taxon>Candidatus Ornithomonoglobus</taxon>
    </lineage>
</organism>